<dbReference type="EMBL" id="DXEQ01000316">
    <property type="protein sequence ID" value="HIX73405.1"/>
    <property type="molecule type" value="Genomic_DNA"/>
</dbReference>
<accession>A0A9D2BEA9</accession>
<dbReference type="InterPro" id="IPR006976">
    <property type="entry name" value="VanZ-like"/>
</dbReference>
<evidence type="ECO:0000259" key="2">
    <source>
        <dbReference type="Pfam" id="PF04892"/>
    </source>
</evidence>
<feature type="transmembrane region" description="Helical" evidence="1">
    <location>
        <begin position="113"/>
        <end position="134"/>
    </location>
</feature>
<feature type="transmembrane region" description="Helical" evidence="1">
    <location>
        <begin position="54"/>
        <end position="73"/>
    </location>
</feature>
<dbReference type="InterPro" id="IPR053150">
    <property type="entry name" value="Teicoplanin_resist-assoc"/>
</dbReference>
<feature type="transmembrane region" description="Helical" evidence="1">
    <location>
        <begin position="7"/>
        <end position="26"/>
    </location>
</feature>
<name>A0A9D2BEA9_9FIRM</name>
<evidence type="ECO:0000313" key="4">
    <source>
        <dbReference type="Proteomes" id="UP000886805"/>
    </source>
</evidence>
<organism evidence="3 4">
    <name type="scientific">Candidatus Anaerobutyricum stercoripullorum</name>
    <dbReference type="NCBI Taxonomy" id="2838456"/>
    <lineage>
        <taxon>Bacteria</taxon>
        <taxon>Bacillati</taxon>
        <taxon>Bacillota</taxon>
        <taxon>Clostridia</taxon>
        <taxon>Lachnospirales</taxon>
        <taxon>Lachnospiraceae</taxon>
        <taxon>Anaerobutyricum</taxon>
    </lineage>
</organism>
<dbReference type="Proteomes" id="UP000886805">
    <property type="component" value="Unassembled WGS sequence"/>
</dbReference>
<evidence type="ECO:0000256" key="1">
    <source>
        <dbReference type="SAM" id="Phobius"/>
    </source>
</evidence>
<feature type="transmembrane region" description="Helical" evidence="1">
    <location>
        <begin position="85"/>
        <end position="107"/>
    </location>
</feature>
<dbReference type="PANTHER" id="PTHR36834:SF1">
    <property type="entry name" value="INTEGRAL MEMBRANE PROTEIN"/>
    <property type="match status" value="1"/>
</dbReference>
<gene>
    <name evidence="3" type="ORF">H9849_10340</name>
</gene>
<evidence type="ECO:0000313" key="3">
    <source>
        <dbReference type="EMBL" id="HIX73405.1"/>
    </source>
</evidence>
<comment type="caution">
    <text evidence="3">The sequence shown here is derived from an EMBL/GenBank/DDBJ whole genome shotgun (WGS) entry which is preliminary data.</text>
</comment>
<reference evidence="3" key="1">
    <citation type="journal article" date="2021" name="PeerJ">
        <title>Extensive microbial diversity within the chicken gut microbiome revealed by metagenomics and culture.</title>
        <authorList>
            <person name="Gilroy R."/>
            <person name="Ravi A."/>
            <person name="Getino M."/>
            <person name="Pursley I."/>
            <person name="Horton D.L."/>
            <person name="Alikhan N.F."/>
            <person name="Baker D."/>
            <person name="Gharbi K."/>
            <person name="Hall N."/>
            <person name="Watson M."/>
            <person name="Adriaenssens E.M."/>
            <person name="Foster-Nyarko E."/>
            <person name="Jarju S."/>
            <person name="Secka A."/>
            <person name="Antonio M."/>
            <person name="Oren A."/>
            <person name="Chaudhuri R.R."/>
            <person name="La Ragione R."/>
            <person name="Hildebrand F."/>
            <person name="Pallen M.J."/>
        </authorList>
    </citation>
    <scope>NUCLEOTIDE SEQUENCE</scope>
    <source>
        <strain evidence="3">ChiSxjej3B15-1167</strain>
    </source>
</reference>
<feature type="domain" description="VanZ-like" evidence="2">
    <location>
        <begin position="14"/>
        <end position="129"/>
    </location>
</feature>
<protein>
    <submittedName>
        <fullName evidence="3">VanZ family protein</fullName>
    </submittedName>
</protein>
<proteinExistence type="predicted"/>
<dbReference type="PANTHER" id="PTHR36834">
    <property type="entry name" value="MEMBRANE PROTEIN-RELATED"/>
    <property type="match status" value="1"/>
</dbReference>
<keyword evidence="1" id="KW-0472">Membrane</keyword>
<dbReference type="Pfam" id="PF04892">
    <property type="entry name" value="VanZ"/>
    <property type="match status" value="1"/>
</dbReference>
<dbReference type="AlphaFoldDB" id="A0A9D2BEA9"/>
<reference evidence="3" key="2">
    <citation type="submission" date="2021-04" db="EMBL/GenBank/DDBJ databases">
        <authorList>
            <person name="Gilroy R."/>
        </authorList>
    </citation>
    <scope>NUCLEOTIDE SEQUENCE</scope>
    <source>
        <strain evidence="3">ChiSxjej3B15-1167</strain>
    </source>
</reference>
<keyword evidence="1" id="KW-1133">Transmembrane helix</keyword>
<keyword evidence="1" id="KW-0812">Transmembrane</keyword>
<sequence length="141" mass="16555">MSRQMYRCFIGLSFVIYVLILLYVTIFSREPFAERHIMLSFLWEYRLALAGSRYWVLQILNNIILFVPMGVLYGELSRKRTWWRALLLGAGASAFIEGMQFVLKAGLCETDDVFNNTIGMMLGYIFWLFCGKILRYYGFKP</sequence>